<reference evidence="10" key="1">
    <citation type="journal article" date="2020" name="G3 (Bethesda)">
        <title>High-Quality Assemblies for Three Invasive Social Wasps from the &lt;i&gt;Vespula&lt;/i&gt; Genus.</title>
        <authorList>
            <person name="Harrop T.W.R."/>
            <person name="Guhlin J."/>
            <person name="McLaughlin G.M."/>
            <person name="Permina E."/>
            <person name="Stockwell P."/>
            <person name="Gilligan J."/>
            <person name="Le Lec M.F."/>
            <person name="Gruber M.A.M."/>
            <person name="Quinn O."/>
            <person name="Lovegrove M."/>
            <person name="Duncan E.J."/>
            <person name="Remnant E.J."/>
            <person name="Van Eeckhoven J."/>
            <person name="Graham B."/>
            <person name="Knapp R.A."/>
            <person name="Langford K.W."/>
            <person name="Kronenberg Z."/>
            <person name="Press M.O."/>
            <person name="Eacker S.M."/>
            <person name="Wilson-Rankin E.E."/>
            <person name="Purcell J."/>
            <person name="Lester P.J."/>
            <person name="Dearden P.K."/>
        </authorList>
    </citation>
    <scope>NUCLEOTIDE SEQUENCE</scope>
    <source>
        <strain evidence="10">Linc-1</strain>
    </source>
</reference>
<comment type="caution">
    <text evidence="10">The sequence shown here is derived from an EMBL/GenBank/DDBJ whole genome shotgun (WGS) entry which is preliminary data.</text>
</comment>
<evidence type="ECO:0000256" key="5">
    <source>
        <dbReference type="ARBA" id="ARBA00022989"/>
    </source>
</evidence>
<keyword evidence="6 9" id="KW-0472">Membrane</keyword>
<keyword evidence="5 9" id="KW-1133">Transmembrane helix</keyword>
<organism evidence="10 11">
    <name type="scientific">Vespula germanica</name>
    <name type="common">German yellow jacket</name>
    <name type="synonym">Paravespula germanica</name>
    <dbReference type="NCBI Taxonomy" id="30212"/>
    <lineage>
        <taxon>Eukaryota</taxon>
        <taxon>Metazoa</taxon>
        <taxon>Ecdysozoa</taxon>
        <taxon>Arthropoda</taxon>
        <taxon>Hexapoda</taxon>
        <taxon>Insecta</taxon>
        <taxon>Pterygota</taxon>
        <taxon>Neoptera</taxon>
        <taxon>Endopterygota</taxon>
        <taxon>Hymenoptera</taxon>
        <taxon>Apocrita</taxon>
        <taxon>Aculeata</taxon>
        <taxon>Vespoidea</taxon>
        <taxon>Vespidae</taxon>
        <taxon>Vespinae</taxon>
        <taxon>Vespula</taxon>
    </lineage>
</organism>
<dbReference type="AlphaFoldDB" id="A0A834NBN9"/>
<evidence type="ECO:0000313" key="10">
    <source>
        <dbReference type="EMBL" id="KAF7401538.1"/>
    </source>
</evidence>
<accession>A0A834NBN9</accession>
<dbReference type="EMBL" id="JACSDZ010000006">
    <property type="protein sequence ID" value="KAF7401538.1"/>
    <property type="molecule type" value="Genomic_DNA"/>
</dbReference>
<evidence type="ECO:0000256" key="7">
    <source>
        <dbReference type="ARBA" id="ARBA00023180"/>
    </source>
</evidence>
<dbReference type="PANTHER" id="PTHR33562:SF14">
    <property type="entry name" value="PROTEIN QUIVER"/>
    <property type="match status" value="1"/>
</dbReference>
<evidence type="ECO:0008006" key="12">
    <source>
        <dbReference type="Google" id="ProtNLM"/>
    </source>
</evidence>
<dbReference type="CDD" id="cd00117">
    <property type="entry name" value="TFP"/>
    <property type="match status" value="1"/>
</dbReference>
<dbReference type="Pfam" id="PF17064">
    <property type="entry name" value="QVR"/>
    <property type="match status" value="1"/>
</dbReference>
<evidence type="ECO:0000256" key="8">
    <source>
        <dbReference type="ARBA" id="ARBA00023288"/>
    </source>
</evidence>
<sequence>MSMKINNANKIEYVSYYIDFIISPKRCNKCYQCNSKKDKDCGLNKVDPKYLKICPMTHPYCRKYVYKYYFTDSREYSTIRECAKWRNAERECYRGRYSADSYQLTCECKGSGCNRSANLKPHLHYLYTLSQLLVLLYANYIILDA</sequence>
<keyword evidence="2" id="KW-0336">GPI-anchor</keyword>
<evidence type="ECO:0000256" key="6">
    <source>
        <dbReference type="ARBA" id="ARBA00023136"/>
    </source>
</evidence>
<evidence type="ECO:0000313" key="11">
    <source>
        <dbReference type="Proteomes" id="UP000617340"/>
    </source>
</evidence>
<name>A0A834NBN9_VESGE</name>
<keyword evidence="3 9" id="KW-0812">Transmembrane</keyword>
<evidence type="ECO:0000256" key="2">
    <source>
        <dbReference type="ARBA" id="ARBA00022622"/>
    </source>
</evidence>
<evidence type="ECO:0000256" key="9">
    <source>
        <dbReference type="SAM" id="Phobius"/>
    </source>
</evidence>
<dbReference type="GO" id="GO:0030431">
    <property type="term" value="P:sleep"/>
    <property type="evidence" value="ECO:0007669"/>
    <property type="project" value="InterPro"/>
</dbReference>
<keyword evidence="8" id="KW-0449">Lipoprotein</keyword>
<dbReference type="GO" id="GO:0032222">
    <property type="term" value="P:regulation of synaptic transmission, cholinergic"/>
    <property type="evidence" value="ECO:0007669"/>
    <property type="project" value="InterPro"/>
</dbReference>
<keyword evidence="4" id="KW-0732">Signal</keyword>
<proteinExistence type="predicted"/>
<dbReference type="Proteomes" id="UP000617340">
    <property type="component" value="Unassembled WGS sequence"/>
</dbReference>
<protein>
    <recommendedName>
        <fullName evidence="12">Protein quiver</fullName>
    </recommendedName>
</protein>
<dbReference type="GO" id="GO:0098552">
    <property type="term" value="C:side of membrane"/>
    <property type="evidence" value="ECO:0007669"/>
    <property type="project" value="UniProtKB-KW"/>
</dbReference>
<dbReference type="PANTHER" id="PTHR33562">
    <property type="entry name" value="ATILLA, ISOFORM B-RELATED-RELATED"/>
    <property type="match status" value="1"/>
</dbReference>
<keyword evidence="7" id="KW-0325">Glycoprotein</keyword>
<feature type="transmembrane region" description="Helical" evidence="9">
    <location>
        <begin position="125"/>
        <end position="143"/>
    </location>
</feature>
<keyword evidence="11" id="KW-1185">Reference proteome</keyword>
<dbReference type="InterPro" id="IPR050975">
    <property type="entry name" value="Sleep_regulator"/>
</dbReference>
<evidence type="ECO:0000256" key="1">
    <source>
        <dbReference type="ARBA" id="ARBA00004589"/>
    </source>
</evidence>
<dbReference type="InterPro" id="IPR031424">
    <property type="entry name" value="QVR-like"/>
</dbReference>
<comment type="subcellular location">
    <subcellularLocation>
        <location evidence="1">Membrane</location>
        <topology evidence="1">Lipid-anchor</topology>
        <topology evidence="1">GPI-anchor</topology>
    </subcellularLocation>
</comment>
<gene>
    <name evidence="10" type="ORF">HZH68_007358</name>
</gene>
<evidence type="ECO:0000256" key="3">
    <source>
        <dbReference type="ARBA" id="ARBA00022692"/>
    </source>
</evidence>
<evidence type="ECO:0000256" key="4">
    <source>
        <dbReference type="ARBA" id="ARBA00022729"/>
    </source>
</evidence>